<keyword evidence="3 5" id="KW-1133">Transmembrane helix</keyword>
<proteinExistence type="predicted"/>
<feature type="transmembrane region" description="Helical" evidence="5">
    <location>
        <begin position="257"/>
        <end position="277"/>
    </location>
</feature>
<dbReference type="InterPro" id="IPR050638">
    <property type="entry name" value="AA-Vitamin_Transporters"/>
</dbReference>
<dbReference type="AlphaFoldDB" id="A0A6B0TNR6"/>
<dbReference type="EMBL" id="WUWG01000001">
    <property type="protein sequence ID" value="MXU64229.1"/>
    <property type="molecule type" value="Genomic_DNA"/>
</dbReference>
<feature type="signal peptide" evidence="6">
    <location>
        <begin position="1"/>
        <end position="18"/>
    </location>
</feature>
<evidence type="ECO:0000313" key="8">
    <source>
        <dbReference type="EMBL" id="MXU64229.1"/>
    </source>
</evidence>
<evidence type="ECO:0000256" key="1">
    <source>
        <dbReference type="ARBA" id="ARBA00004141"/>
    </source>
</evidence>
<gene>
    <name evidence="8" type="ORF">GSH16_02130</name>
</gene>
<evidence type="ECO:0000256" key="2">
    <source>
        <dbReference type="ARBA" id="ARBA00022692"/>
    </source>
</evidence>
<reference evidence="8 9" key="1">
    <citation type="submission" date="2019-12" db="EMBL/GenBank/DDBJ databases">
        <title>Strain KN286 was isolated from seawater, which was collected from Caroline Seamount in the tropical western Pacific.</title>
        <authorList>
            <person name="Wang Q."/>
        </authorList>
    </citation>
    <scope>NUCLEOTIDE SEQUENCE [LARGE SCALE GENOMIC DNA]</scope>
    <source>
        <strain evidence="8 9">KN286</strain>
    </source>
</reference>
<name>A0A6B0TNR6_9RHOB</name>
<sequence>MSRAALAGLTALALIAFAANSVLTRAALVGGQIGAPEFSAIRLVSGAVTLALLLALRGNWNPGPLPVRPALALLGYTLAFTFAYLALDTGTGALILFGMVQMTMFAGAVLSGDRPPLLRWCGAVLGFAGLVVLFLPGAAAPDPLGFVLMALAGLSWGIFSLLGRGVKDPLRVTGLSFCLAAPVSVLAWALAPSGLPVSGAGLLLAILSGAAASGLGYALWYAILPALGATRAAVMQLVAPLLAVAGGMLFLSEPLTLRFIIAALMVLGGVLLATLAGRRGA</sequence>
<feature type="chain" id="PRO_5025339821" evidence="6">
    <location>
        <begin position="19"/>
        <end position="281"/>
    </location>
</feature>
<feature type="transmembrane region" description="Helical" evidence="5">
    <location>
        <begin position="117"/>
        <end position="138"/>
    </location>
</feature>
<feature type="transmembrane region" description="Helical" evidence="5">
    <location>
        <begin position="144"/>
        <end position="162"/>
    </location>
</feature>
<dbReference type="PANTHER" id="PTHR32322">
    <property type="entry name" value="INNER MEMBRANE TRANSPORTER"/>
    <property type="match status" value="1"/>
</dbReference>
<feature type="transmembrane region" description="Helical" evidence="5">
    <location>
        <begin position="93"/>
        <end position="110"/>
    </location>
</feature>
<dbReference type="RefSeq" id="WP_160851397.1">
    <property type="nucleotide sequence ID" value="NZ_WUWG01000001.1"/>
</dbReference>
<evidence type="ECO:0000256" key="5">
    <source>
        <dbReference type="SAM" id="Phobius"/>
    </source>
</evidence>
<keyword evidence="6" id="KW-0732">Signal</keyword>
<evidence type="ECO:0000256" key="6">
    <source>
        <dbReference type="SAM" id="SignalP"/>
    </source>
</evidence>
<feature type="domain" description="EamA" evidence="7">
    <location>
        <begin position="144"/>
        <end position="274"/>
    </location>
</feature>
<dbReference type="Pfam" id="PF00892">
    <property type="entry name" value="EamA"/>
    <property type="match status" value="1"/>
</dbReference>
<dbReference type="InterPro" id="IPR037185">
    <property type="entry name" value="EmrE-like"/>
</dbReference>
<evidence type="ECO:0000259" key="7">
    <source>
        <dbReference type="Pfam" id="PF00892"/>
    </source>
</evidence>
<comment type="subcellular location">
    <subcellularLocation>
        <location evidence="1">Membrane</location>
        <topology evidence="1">Multi-pass membrane protein</topology>
    </subcellularLocation>
</comment>
<dbReference type="Proteomes" id="UP000436016">
    <property type="component" value="Unassembled WGS sequence"/>
</dbReference>
<feature type="transmembrane region" description="Helical" evidence="5">
    <location>
        <begin position="232"/>
        <end position="251"/>
    </location>
</feature>
<organism evidence="8 9">
    <name type="scientific">Oceanomicrobium pacificus</name>
    <dbReference type="NCBI Taxonomy" id="2692916"/>
    <lineage>
        <taxon>Bacteria</taxon>
        <taxon>Pseudomonadati</taxon>
        <taxon>Pseudomonadota</taxon>
        <taxon>Alphaproteobacteria</taxon>
        <taxon>Rhodobacterales</taxon>
        <taxon>Paracoccaceae</taxon>
        <taxon>Oceanomicrobium</taxon>
    </lineage>
</organism>
<evidence type="ECO:0000256" key="4">
    <source>
        <dbReference type="ARBA" id="ARBA00023136"/>
    </source>
</evidence>
<feature type="transmembrane region" description="Helical" evidence="5">
    <location>
        <begin position="70"/>
        <end position="87"/>
    </location>
</feature>
<feature type="transmembrane region" description="Helical" evidence="5">
    <location>
        <begin position="197"/>
        <end position="220"/>
    </location>
</feature>
<evidence type="ECO:0000256" key="3">
    <source>
        <dbReference type="ARBA" id="ARBA00022989"/>
    </source>
</evidence>
<keyword evidence="2 5" id="KW-0812">Transmembrane</keyword>
<feature type="transmembrane region" description="Helical" evidence="5">
    <location>
        <begin position="40"/>
        <end position="58"/>
    </location>
</feature>
<evidence type="ECO:0000313" key="9">
    <source>
        <dbReference type="Proteomes" id="UP000436016"/>
    </source>
</evidence>
<dbReference type="GO" id="GO:0016020">
    <property type="term" value="C:membrane"/>
    <property type="evidence" value="ECO:0007669"/>
    <property type="project" value="UniProtKB-SubCell"/>
</dbReference>
<dbReference type="InterPro" id="IPR000620">
    <property type="entry name" value="EamA_dom"/>
</dbReference>
<keyword evidence="4 5" id="KW-0472">Membrane</keyword>
<comment type="caution">
    <text evidence="8">The sequence shown here is derived from an EMBL/GenBank/DDBJ whole genome shotgun (WGS) entry which is preliminary data.</text>
</comment>
<protein>
    <submittedName>
        <fullName evidence="8">EamA family transporter</fullName>
    </submittedName>
</protein>
<keyword evidence="9" id="KW-1185">Reference proteome</keyword>
<dbReference type="PANTHER" id="PTHR32322:SF9">
    <property type="entry name" value="AMINO-ACID METABOLITE EFFLUX PUMP-RELATED"/>
    <property type="match status" value="1"/>
</dbReference>
<feature type="transmembrane region" description="Helical" evidence="5">
    <location>
        <begin position="174"/>
        <end position="191"/>
    </location>
</feature>
<accession>A0A6B0TNR6</accession>
<dbReference type="SUPFAM" id="SSF103481">
    <property type="entry name" value="Multidrug resistance efflux transporter EmrE"/>
    <property type="match status" value="2"/>
</dbReference>